<keyword evidence="3" id="KW-1185">Reference proteome</keyword>
<dbReference type="EMBL" id="QYRT01000041">
    <property type="protein sequence ID" value="TIH32254.1"/>
    <property type="molecule type" value="Genomic_DNA"/>
</dbReference>
<accession>A0A4V6U598</accession>
<keyword evidence="1" id="KW-1133">Transmembrane helix</keyword>
<reference evidence="2 3" key="1">
    <citation type="journal article" date="2019" name="Microorganisms">
        <title>Systematic Affiliation and Genome Analysis of Subtercola vilae DB165(T) with Particular Emphasis on Cold Adaptation of an Isolate from a High-Altitude Cold Volcano Lake.</title>
        <authorList>
            <person name="Villalobos A.S."/>
            <person name="Wiese J."/>
            <person name="Imhoff J.F."/>
            <person name="Dorador C."/>
            <person name="Keller A."/>
            <person name="Hentschel U."/>
        </authorList>
    </citation>
    <scope>NUCLEOTIDE SEQUENCE [LARGE SCALE GENOMIC DNA]</scope>
    <source>
        <strain evidence="2 3">DB165</strain>
    </source>
</reference>
<organism evidence="2 3">
    <name type="scientific">Subtercola vilae</name>
    <dbReference type="NCBI Taxonomy" id="2056433"/>
    <lineage>
        <taxon>Bacteria</taxon>
        <taxon>Bacillati</taxon>
        <taxon>Actinomycetota</taxon>
        <taxon>Actinomycetes</taxon>
        <taxon>Micrococcales</taxon>
        <taxon>Microbacteriaceae</taxon>
        <taxon>Subtercola</taxon>
    </lineage>
</organism>
<gene>
    <name evidence="2" type="ORF">D4765_15855</name>
</gene>
<evidence type="ECO:0000313" key="2">
    <source>
        <dbReference type="EMBL" id="TIH32254.1"/>
    </source>
</evidence>
<dbReference type="Proteomes" id="UP000306192">
    <property type="component" value="Unassembled WGS sequence"/>
</dbReference>
<proteinExistence type="predicted"/>
<protein>
    <submittedName>
        <fullName evidence="2">Uncharacterized protein</fullName>
    </submittedName>
</protein>
<comment type="caution">
    <text evidence="2">The sequence shown here is derived from an EMBL/GenBank/DDBJ whole genome shotgun (WGS) entry which is preliminary data.</text>
</comment>
<evidence type="ECO:0000256" key="1">
    <source>
        <dbReference type="SAM" id="Phobius"/>
    </source>
</evidence>
<dbReference type="AlphaFoldDB" id="A0A4V6U598"/>
<feature type="transmembrane region" description="Helical" evidence="1">
    <location>
        <begin position="31"/>
        <end position="57"/>
    </location>
</feature>
<keyword evidence="1" id="KW-0472">Membrane</keyword>
<name>A0A4V6U598_9MICO</name>
<sequence>MAIGVLLLVGGIFLQIQRLQQMGSSQLGSQLLIGGVVIAVVLVVFIVVVNLLGAAAFRRQQELRTRYPNAFVTTVRKDRPLEAALYELTGTSPTTGYHLTLTIHDGELALWGKLSTDSPALTIPSHDIVAIGATSVTVNSIPFAAIQFTISRSSGLIQLPMVPARSTSSWLALRPLGRKGVDRMVDSLSTRFGLAVR</sequence>
<keyword evidence="1" id="KW-0812">Transmembrane</keyword>
<evidence type="ECO:0000313" key="3">
    <source>
        <dbReference type="Proteomes" id="UP000306192"/>
    </source>
</evidence>